<feature type="transmembrane region" description="Helical" evidence="1">
    <location>
        <begin position="339"/>
        <end position="361"/>
    </location>
</feature>
<gene>
    <name evidence="4" type="ORF">PSYICH_LOCUS5279</name>
</gene>
<dbReference type="PANTHER" id="PTHR11161">
    <property type="entry name" value="O-ACYLTRANSFERASE"/>
    <property type="match status" value="1"/>
</dbReference>
<feature type="transmembrane region" description="Helical" evidence="1">
    <location>
        <begin position="620"/>
        <end position="642"/>
    </location>
</feature>
<evidence type="ECO:0000313" key="5">
    <source>
        <dbReference type="Proteomes" id="UP001153636"/>
    </source>
</evidence>
<feature type="transmembrane region" description="Helical" evidence="1">
    <location>
        <begin position="586"/>
        <end position="608"/>
    </location>
</feature>
<dbReference type="InterPro" id="IPR002656">
    <property type="entry name" value="Acyl_transf_3_dom"/>
</dbReference>
<name>A0A9P0G8X6_9CUCU</name>
<accession>A0A9P0G8X6</accession>
<feature type="transmembrane region" description="Helical" evidence="1">
    <location>
        <begin position="512"/>
        <end position="531"/>
    </location>
</feature>
<feature type="transmembrane region" description="Helical" evidence="1">
    <location>
        <begin position="485"/>
        <end position="500"/>
    </location>
</feature>
<dbReference type="InterPro" id="IPR006621">
    <property type="entry name" value="Nose-resist-to-fluoxetine_N"/>
</dbReference>
<dbReference type="AlphaFoldDB" id="A0A9P0G8X6"/>
<keyword evidence="1" id="KW-0812">Transmembrane</keyword>
<dbReference type="Pfam" id="PF20146">
    <property type="entry name" value="NRF"/>
    <property type="match status" value="1"/>
</dbReference>
<feature type="transmembrane region" description="Helical" evidence="1">
    <location>
        <begin position="433"/>
        <end position="454"/>
    </location>
</feature>
<keyword evidence="5" id="KW-1185">Reference proteome</keyword>
<feature type="transmembrane region" description="Helical" evidence="1">
    <location>
        <begin position="407"/>
        <end position="426"/>
    </location>
</feature>
<dbReference type="InterPro" id="IPR052728">
    <property type="entry name" value="O2_lipid_transport_reg"/>
</dbReference>
<dbReference type="PANTHER" id="PTHR11161:SF0">
    <property type="entry name" value="O-ACYLTRANSFERASE LIKE PROTEIN"/>
    <property type="match status" value="1"/>
</dbReference>
<dbReference type="EMBL" id="OV651828">
    <property type="protein sequence ID" value="CAH1104298.1"/>
    <property type="molecule type" value="Genomic_DNA"/>
</dbReference>
<sequence>MRILTFIIFLCSTIYNISCFNYKGGLLWKAEEVDFISTQCQESIKLFKENLCTNGQDDIWALQMLDASSKIPIGILSYNFGELGNFNQCLKIKSKNYVIMGKYCLGNIAVNTSAIDEDSIYIKSHMYMKTVLTKITVGIKLNGNPTMAICIPSNCTDDDAKKLMSSPELGVSVQSVICQTIENVYPELTKEAIVAISVLSTLILIVILSTACDLLYSNKIENLHPILLAFSLYANGKKLFKIPRRSSNLSSLDGLRVMSMVWIVMLHSHSVYTSGPVSNAKDIVNFTNSFMSMIFINGDLACDTFLIIGGTLITFVYFKRQNIHKGNYKMSVSVVLKHYLHRYLRLTPPLAGVVFVSATLLRYMGSGPKWPYIVNNFEENCKVYWWSALLYIQNIFNVDRMCVGHSWYLNVDMQLYFFSPLILWLLKERTKTGIGILIFTSLLSMSVSFIRGYVEELSGVRSTYYSKSSSDVYMNTYYLKTETRATPWLMGIILGYILSGKKYTEIRLSKKIIFPVWFLSLGVMLTCVFGGHNTLRRPEYFRLQNAFYLAMVRPSFALSVAWVIWACSTNHGGVINKLLSLPIFQFLNKFIYSMYLLHVTILYMIVFASKGPMYFSVFYLSYWFWGIFMLSFGLSIIWVLVFESPMMAIEKIIFSS</sequence>
<dbReference type="SMART" id="SM00703">
    <property type="entry name" value="NRF"/>
    <property type="match status" value="1"/>
</dbReference>
<feature type="signal peptide" evidence="2">
    <location>
        <begin position="1"/>
        <end position="19"/>
    </location>
</feature>
<reference evidence="4" key="1">
    <citation type="submission" date="2022-01" db="EMBL/GenBank/DDBJ databases">
        <authorList>
            <person name="King R."/>
        </authorList>
    </citation>
    <scope>NUCLEOTIDE SEQUENCE</scope>
</reference>
<feature type="transmembrane region" description="Helical" evidence="1">
    <location>
        <begin position="546"/>
        <end position="565"/>
    </location>
</feature>
<keyword evidence="2" id="KW-0732">Signal</keyword>
<feature type="chain" id="PRO_5040258642" description="Nose resistant-to-fluoxetine protein N-terminal domain-containing protein" evidence="2">
    <location>
        <begin position="20"/>
        <end position="656"/>
    </location>
</feature>
<feature type="transmembrane region" description="Helical" evidence="1">
    <location>
        <begin position="292"/>
        <end position="318"/>
    </location>
</feature>
<protein>
    <recommendedName>
        <fullName evidence="3">Nose resistant-to-fluoxetine protein N-terminal domain-containing protein</fullName>
    </recommendedName>
</protein>
<evidence type="ECO:0000256" key="2">
    <source>
        <dbReference type="SAM" id="SignalP"/>
    </source>
</evidence>
<dbReference type="Pfam" id="PF01757">
    <property type="entry name" value="Acyl_transf_3"/>
    <property type="match status" value="1"/>
</dbReference>
<evidence type="ECO:0000256" key="1">
    <source>
        <dbReference type="SAM" id="Phobius"/>
    </source>
</evidence>
<keyword evidence="1" id="KW-0472">Membrane</keyword>
<keyword evidence="1" id="KW-1133">Transmembrane helix</keyword>
<evidence type="ECO:0000313" key="4">
    <source>
        <dbReference type="EMBL" id="CAH1104298.1"/>
    </source>
</evidence>
<feature type="domain" description="Nose resistant-to-fluoxetine protein N-terminal" evidence="3">
    <location>
        <begin position="37"/>
        <end position="180"/>
    </location>
</feature>
<dbReference type="GO" id="GO:0016747">
    <property type="term" value="F:acyltransferase activity, transferring groups other than amino-acyl groups"/>
    <property type="evidence" value="ECO:0007669"/>
    <property type="project" value="InterPro"/>
</dbReference>
<evidence type="ECO:0000259" key="3">
    <source>
        <dbReference type="SMART" id="SM00703"/>
    </source>
</evidence>
<dbReference type="OrthoDB" id="118951at2759"/>
<dbReference type="Proteomes" id="UP001153636">
    <property type="component" value="Chromosome 16"/>
</dbReference>
<proteinExistence type="predicted"/>
<organism evidence="4 5">
    <name type="scientific">Psylliodes chrysocephalus</name>
    <dbReference type="NCBI Taxonomy" id="3402493"/>
    <lineage>
        <taxon>Eukaryota</taxon>
        <taxon>Metazoa</taxon>
        <taxon>Ecdysozoa</taxon>
        <taxon>Arthropoda</taxon>
        <taxon>Hexapoda</taxon>
        <taxon>Insecta</taxon>
        <taxon>Pterygota</taxon>
        <taxon>Neoptera</taxon>
        <taxon>Endopterygota</taxon>
        <taxon>Coleoptera</taxon>
        <taxon>Polyphaga</taxon>
        <taxon>Cucujiformia</taxon>
        <taxon>Chrysomeloidea</taxon>
        <taxon>Chrysomelidae</taxon>
        <taxon>Galerucinae</taxon>
        <taxon>Alticini</taxon>
        <taxon>Psylliodes</taxon>
    </lineage>
</organism>